<feature type="compositionally biased region" description="Polar residues" evidence="1">
    <location>
        <begin position="60"/>
        <end position="87"/>
    </location>
</feature>
<protein>
    <submittedName>
        <fullName evidence="3">Uncharacterized protein</fullName>
    </submittedName>
</protein>
<feature type="compositionally biased region" description="Basic and acidic residues" evidence="1">
    <location>
        <begin position="179"/>
        <end position="189"/>
    </location>
</feature>
<dbReference type="AlphaFoldDB" id="A0A3L6LBU0"/>
<feature type="compositionally biased region" description="Low complexity" evidence="1">
    <location>
        <begin position="89"/>
        <end position="105"/>
    </location>
</feature>
<reference evidence="3 4" key="1">
    <citation type="submission" date="2018-09" db="EMBL/GenBank/DDBJ databases">
        <title>whole genome sequence of T. equiperdum IVM-t1 strain.</title>
        <authorList>
            <person name="Suganuma K."/>
        </authorList>
    </citation>
    <scope>NUCLEOTIDE SEQUENCE [LARGE SCALE GENOMIC DNA]</scope>
    <source>
        <strain evidence="3 4">IVM-t1</strain>
    </source>
</reference>
<organism evidence="3 4">
    <name type="scientific">Trypanosoma brucei equiperdum</name>
    <dbReference type="NCBI Taxonomy" id="630700"/>
    <lineage>
        <taxon>Eukaryota</taxon>
        <taxon>Discoba</taxon>
        <taxon>Euglenozoa</taxon>
        <taxon>Kinetoplastea</taxon>
        <taxon>Metakinetoplastina</taxon>
        <taxon>Trypanosomatida</taxon>
        <taxon>Trypanosomatidae</taxon>
        <taxon>Trypanosoma</taxon>
    </lineage>
</organism>
<keyword evidence="2" id="KW-0732">Signal</keyword>
<feature type="signal peptide" evidence="2">
    <location>
        <begin position="1"/>
        <end position="18"/>
    </location>
</feature>
<accession>A0A3L6LBU0</accession>
<feature type="compositionally biased region" description="Polar residues" evidence="1">
    <location>
        <begin position="121"/>
        <end position="145"/>
    </location>
</feature>
<feature type="compositionally biased region" description="Low complexity" evidence="1">
    <location>
        <begin position="261"/>
        <end position="273"/>
    </location>
</feature>
<feature type="chain" id="PRO_5018143473" evidence="2">
    <location>
        <begin position="19"/>
        <end position="292"/>
    </location>
</feature>
<dbReference type="Proteomes" id="UP000266743">
    <property type="component" value="Chromosome 3"/>
</dbReference>
<evidence type="ECO:0000256" key="1">
    <source>
        <dbReference type="SAM" id="MobiDB-lite"/>
    </source>
</evidence>
<dbReference type="EMBL" id="QSBY01000003">
    <property type="protein sequence ID" value="RHW73745.1"/>
    <property type="molecule type" value="Genomic_DNA"/>
</dbReference>
<feature type="region of interest" description="Disordered" evidence="1">
    <location>
        <begin position="239"/>
        <end position="276"/>
    </location>
</feature>
<evidence type="ECO:0000313" key="3">
    <source>
        <dbReference type="EMBL" id="RHW73745.1"/>
    </source>
</evidence>
<proteinExistence type="predicted"/>
<feature type="region of interest" description="Disordered" evidence="1">
    <location>
        <begin position="50"/>
        <end position="220"/>
    </location>
</feature>
<evidence type="ECO:0000256" key="2">
    <source>
        <dbReference type="SAM" id="SignalP"/>
    </source>
</evidence>
<sequence>MILKIAVTLFFALRACTAYAVSLSKVEVSMGHSTCNSYFAPTGYGCDSKGSTTDVKRSEVTSAASPATSERSQTKPVAAASGSSRPTQPAEAASSSSPSHRSSLPNGDSLRDGEQRADNTGGDTTQSSNRGSSTNAPNLSGQAPSRSVDDVRSGETGQGPADVGKEQNRNAGKGMSNERVTEHDGRHATEQQSVPSVAGGGRREGVEAVGKLSTDEKEDEILRRQVSGQDDDYVASAMLSRVPKPEVSRPSGAMTTDVDEGSSSGGNTQNGNGVDQRRHATLYPALLTFIFC</sequence>
<comment type="caution">
    <text evidence="3">The sequence shown here is derived from an EMBL/GenBank/DDBJ whole genome shotgun (WGS) entry which is preliminary data.</text>
</comment>
<evidence type="ECO:0000313" key="4">
    <source>
        <dbReference type="Proteomes" id="UP000266743"/>
    </source>
</evidence>
<gene>
    <name evidence="3" type="ORF">DPX39_030086400</name>
</gene>
<name>A0A3L6LBU0_9TRYP</name>